<accession>A0AAW1RLT9</accession>
<organism evidence="1 2">
    <name type="scientific">Apatococcus lobatus</name>
    <dbReference type="NCBI Taxonomy" id="904363"/>
    <lineage>
        <taxon>Eukaryota</taxon>
        <taxon>Viridiplantae</taxon>
        <taxon>Chlorophyta</taxon>
        <taxon>core chlorophytes</taxon>
        <taxon>Trebouxiophyceae</taxon>
        <taxon>Chlorellales</taxon>
        <taxon>Chlorellaceae</taxon>
        <taxon>Apatococcus</taxon>
    </lineage>
</organism>
<gene>
    <name evidence="1" type="ORF">WJX74_007557</name>
</gene>
<evidence type="ECO:0000313" key="1">
    <source>
        <dbReference type="EMBL" id="KAK9834684.1"/>
    </source>
</evidence>
<comment type="caution">
    <text evidence="1">The sequence shown here is derived from an EMBL/GenBank/DDBJ whole genome shotgun (WGS) entry which is preliminary data.</text>
</comment>
<proteinExistence type="predicted"/>
<name>A0AAW1RLT9_9CHLO</name>
<dbReference type="AlphaFoldDB" id="A0AAW1RLT9"/>
<evidence type="ECO:0000313" key="2">
    <source>
        <dbReference type="Proteomes" id="UP001438707"/>
    </source>
</evidence>
<keyword evidence="2" id="KW-1185">Reference proteome</keyword>
<dbReference type="Proteomes" id="UP001438707">
    <property type="component" value="Unassembled WGS sequence"/>
</dbReference>
<sequence length="93" mass="9992">MLPSLSKALRERFVKVEKPDKDLAHTSRRDPASCGTQRVPGTLRAAHSAERLTLGLCGFCELEVAFRLGSDSGSLRSQFAALQNKAAVHGAEA</sequence>
<dbReference type="EMBL" id="JALJOS010000009">
    <property type="protein sequence ID" value="KAK9834684.1"/>
    <property type="molecule type" value="Genomic_DNA"/>
</dbReference>
<reference evidence="1 2" key="1">
    <citation type="journal article" date="2024" name="Nat. Commun.">
        <title>Phylogenomics reveals the evolutionary origins of lichenization in chlorophyte algae.</title>
        <authorList>
            <person name="Puginier C."/>
            <person name="Libourel C."/>
            <person name="Otte J."/>
            <person name="Skaloud P."/>
            <person name="Haon M."/>
            <person name="Grisel S."/>
            <person name="Petersen M."/>
            <person name="Berrin J.G."/>
            <person name="Delaux P.M."/>
            <person name="Dal Grande F."/>
            <person name="Keller J."/>
        </authorList>
    </citation>
    <scope>NUCLEOTIDE SEQUENCE [LARGE SCALE GENOMIC DNA]</scope>
    <source>
        <strain evidence="1 2">SAG 2145</strain>
    </source>
</reference>
<protein>
    <submittedName>
        <fullName evidence="1">Uncharacterized protein</fullName>
    </submittedName>
</protein>